<keyword evidence="2" id="KW-1185">Reference proteome</keyword>
<accession>A0ABQ9GM24</accession>
<evidence type="ECO:0000313" key="1">
    <source>
        <dbReference type="EMBL" id="KAJ8873079.1"/>
    </source>
</evidence>
<reference evidence="1 2" key="1">
    <citation type="submission" date="2023-02" db="EMBL/GenBank/DDBJ databases">
        <title>LHISI_Scaffold_Assembly.</title>
        <authorList>
            <person name="Stuart O.P."/>
            <person name="Cleave R."/>
            <person name="Magrath M.J.L."/>
            <person name="Mikheyev A.S."/>
        </authorList>
    </citation>
    <scope>NUCLEOTIDE SEQUENCE [LARGE SCALE GENOMIC DNA]</scope>
    <source>
        <strain evidence="1">Daus_M_001</strain>
        <tissue evidence="1">Leg muscle</tissue>
    </source>
</reference>
<protein>
    <submittedName>
        <fullName evidence="1">Uncharacterized protein</fullName>
    </submittedName>
</protein>
<evidence type="ECO:0000313" key="2">
    <source>
        <dbReference type="Proteomes" id="UP001159363"/>
    </source>
</evidence>
<comment type="caution">
    <text evidence="1">The sequence shown here is derived from an EMBL/GenBank/DDBJ whole genome shotgun (WGS) entry which is preliminary data.</text>
</comment>
<proteinExistence type="predicted"/>
<organism evidence="1 2">
    <name type="scientific">Dryococelus australis</name>
    <dbReference type="NCBI Taxonomy" id="614101"/>
    <lineage>
        <taxon>Eukaryota</taxon>
        <taxon>Metazoa</taxon>
        <taxon>Ecdysozoa</taxon>
        <taxon>Arthropoda</taxon>
        <taxon>Hexapoda</taxon>
        <taxon>Insecta</taxon>
        <taxon>Pterygota</taxon>
        <taxon>Neoptera</taxon>
        <taxon>Polyneoptera</taxon>
        <taxon>Phasmatodea</taxon>
        <taxon>Verophasmatodea</taxon>
        <taxon>Anareolatae</taxon>
        <taxon>Phasmatidae</taxon>
        <taxon>Eurycanthinae</taxon>
        <taxon>Dryococelus</taxon>
    </lineage>
</organism>
<dbReference type="EMBL" id="JARBHB010000011">
    <property type="protein sequence ID" value="KAJ8873079.1"/>
    <property type="molecule type" value="Genomic_DNA"/>
</dbReference>
<name>A0ABQ9GM24_9NEOP</name>
<gene>
    <name evidence="1" type="ORF">PR048_026695</name>
</gene>
<sequence>MSKGEHRWCHKGFDGTASINGQLWSCQSYHTAVYFVVQANTVTEVVSFFRCVARHVKFNALSINILCFCLMNLETTTKVLNHHYSLHQTKKYDLLLYVKNAMCSEATAKFNVIFPAIKWAQDNSEITISGKSGKQVQWSNYATNGNDIQTLLKQYMQDKSASVVVSEVQMWRKKKVILLKHSTCAIVNPPCTNIDDLQHQVICIFPHYVDLNHICSTVCQKIAWMGWHRS</sequence>
<dbReference type="Proteomes" id="UP001159363">
    <property type="component" value="Chromosome 10"/>
</dbReference>